<feature type="region of interest" description="Disordered" evidence="1">
    <location>
        <begin position="76"/>
        <end position="177"/>
    </location>
</feature>
<feature type="compositionally biased region" description="Basic and acidic residues" evidence="1">
    <location>
        <begin position="100"/>
        <end position="140"/>
    </location>
</feature>
<organism evidence="2 3">
    <name type="scientific">Senegalimassilia anaerobia</name>
    <dbReference type="NCBI Taxonomy" id="1473216"/>
    <lineage>
        <taxon>Bacteria</taxon>
        <taxon>Bacillati</taxon>
        <taxon>Actinomycetota</taxon>
        <taxon>Coriobacteriia</taxon>
        <taxon>Coriobacteriales</taxon>
        <taxon>Coriobacteriaceae</taxon>
        <taxon>Senegalimassilia</taxon>
    </lineage>
</organism>
<gene>
    <name evidence="2" type="ORF">C1880_05530</name>
</gene>
<dbReference type="EMBL" id="PPTP01000004">
    <property type="protein sequence ID" value="RDB55681.1"/>
    <property type="molecule type" value="Genomic_DNA"/>
</dbReference>
<sequence>MIEAPSGELAAFEALAFALFPLCGKFCKRGSGWPYARVDHAEGDDARGKHDGLDQMVRCEFEQGDLREHAKRVAAADQRCEPRDAARPHARCPVHGGAGKPDKEEPDRAHACDHQRRRRENDADKGCDPKDGDGPHEHRPALFADKTVIKGKSQQAQGAGTLNRELRKEGAMPSRLS</sequence>
<reference evidence="2 3" key="1">
    <citation type="journal article" date="2018" name="Elife">
        <title>Discovery and characterization of a prevalent human gut bacterial enzyme sufficient for the inactivation of a family of plant toxins.</title>
        <authorList>
            <person name="Koppel N."/>
            <person name="Bisanz J.E."/>
            <person name="Pandelia M.E."/>
            <person name="Turnbaugh P.J."/>
            <person name="Balskus E.P."/>
        </authorList>
    </citation>
    <scope>NUCLEOTIDE SEQUENCE [LARGE SCALE GENOMIC DNA]</scope>
    <source>
        <strain evidence="3">anaerobia AP69FAA</strain>
    </source>
</reference>
<name>A0A369L7N9_9ACTN</name>
<dbReference type="Proteomes" id="UP000253792">
    <property type="component" value="Unassembled WGS sequence"/>
</dbReference>
<comment type="caution">
    <text evidence="2">The sequence shown here is derived from an EMBL/GenBank/DDBJ whole genome shotgun (WGS) entry which is preliminary data.</text>
</comment>
<protein>
    <submittedName>
        <fullName evidence="2">Uncharacterized protein</fullName>
    </submittedName>
</protein>
<keyword evidence="3" id="KW-1185">Reference proteome</keyword>
<evidence type="ECO:0000256" key="1">
    <source>
        <dbReference type="SAM" id="MobiDB-lite"/>
    </source>
</evidence>
<accession>A0A369L7N9</accession>
<evidence type="ECO:0000313" key="3">
    <source>
        <dbReference type="Proteomes" id="UP000253792"/>
    </source>
</evidence>
<dbReference type="AlphaFoldDB" id="A0A369L7N9"/>
<feature type="compositionally biased region" description="Basic and acidic residues" evidence="1">
    <location>
        <begin position="78"/>
        <end position="87"/>
    </location>
</feature>
<evidence type="ECO:0000313" key="2">
    <source>
        <dbReference type="EMBL" id="RDB55681.1"/>
    </source>
</evidence>
<proteinExistence type="predicted"/>